<protein>
    <submittedName>
        <fullName evidence="2">RanBD1 domain-containing protein</fullName>
    </submittedName>
</protein>
<sequence>MFCTRFTKTRVDHAINEIYLFSVVLDFSAALMDPNNITLNCQSFVDEKSSIAIVDQISCYIKANTIALNDMFLFVQKEASENRRQFYLVKDSLESVHDGLDILANRVLSMDKTIGNGNFDSDVTQKRNNSEVDHLVRLVENLTVKQDGISTVLQLLKQQTEVQQFQQQQQQAGMAQLMAMRPDIQQQQQQQQVALMQAAQMYAQQQQHAAAIQQQNILLQQQHQQSNPISMMQAMANSQRPMAPNPMFQNVNATHMGQGSNVLPMAAKPFVQPTPSVIPAAQVSAVNPVEAKPVEQGSALSELLTNLDAKKKSEMSESKPVEAASIFGNAISPSKPNLFGNVSVNPSNKPFSFAPTAVTNPIAQVEEKDECPEDYECNANFEPVIPLPDLVKVTTGEEDEVAVFTSRAKLFKFIDGKEFKERGVGDLKILKHNTSGKTRVVMRRDQTFKVCANFAISTGMTVSLKANTTKVVIFSCYDTSDETPGHATFCLKFGEEASANRFMEEFGKAESGTESSPLVKEAAPKKFEPKVEPKVEQIEELKKSSSFIPQSPTQPETDHNESDYSEDEQEDEEDDYDEEENEDVQDPNYYKVKEALPGSWACKECYITNKPDIIECVACSTSKDGSAAKPVAKSLFAPTTFTSTTSSPFSFGFNAKTDTKLETPATPKVVPSLAKEAEEKNTPFSMNTLSESLIDKSTSSSLFDKPNPISTFSFASKASNAPAAGNIFGDKPFSFEAKPTGKSIFDTTEPKPNFFGGSKDTAKPSVFGGSTNVSSNASTSVFGSNSFGASTKPKEVAKPFELSAKPAEQYKPKEGVKIFGASTFPEMKVDFSPKQPVVSNTETTPKKAANIFGSGLTQTSTSFSDVVPANGGFLNNSGAQSNLFNIKASDHKLFASPKPVTEDGDDHVEEYESDAHFEPVIPLPDKIEVVTGEEDETEIHRIHTKLFIMNTAEKAWKERGTGILKVLKDNKSEKYRIIMRRDQVHNICANMPLAARMTFNSTEMRPKMIVFKAFDFSDDIDNGVNGTYAIKFNNVEEAKLFSKATNECVAKLSQS</sequence>
<evidence type="ECO:0000313" key="2">
    <source>
        <dbReference type="WBParaSite" id="RSKR_0000843600.1"/>
    </source>
</evidence>
<reference evidence="2" key="1">
    <citation type="submission" date="2016-11" db="UniProtKB">
        <authorList>
            <consortium name="WormBaseParasite"/>
        </authorList>
    </citation>
    <scope>IDENTIFICATION</scope>
    <source>
        <strain evidence="2">KR3021</strain>
    </source>
</reference>
<organism evidence="1 2">
    <name type="scientific">Rhabditophanes sp. KR3021</name>
    <dbReference type="NCBI Taxonomy" id="114890"/>
    <lineage>
        <taxon>Eukaryota</taxon>
        <taxon>Metazoa</taxon>
        <taxon>Ecdysozoa</taxon>
        <taxon>Nematoda</taxon>
        <taxon>Chromadorea</taxon>
        <taxon>Rhabditida</taxon>
        <taxon>Tylenchina</taxon>
        <taxon>Panagrolaimomorpha</taxon>
        <taxon>Strongyloidoidea</taxon>
        <taxon>Alloionematidae</taxon>
        <taxon>Rhabditophanes</taxon>
    </lineage>
</organism>
<dbReference type="Proteomes" id="UP000095286">
    <property type="component" value="Unplaced"/>
</dbReference>
<name>A0AC35U7R4_9BILA</name>
<proteinExistence type="predicted"/>
<dbReference type="WBParaSite" id="RSKR_0000843600.1">
    <property type="protein sequence ID" value="RSKR_0000843600.1"/>
    <property type="gene ID" value="RSKR_0000843600"/>
</dbReference>
<accession>A0AC35U7R4</accession>
<evidence type="ECO:0000313" key="1">
    <source>
        <dbReference type="Proteomes" id="UP000095286"/>
    </source>
</evidence>